<dbReference type="GO" id="GO:0004497">
    <property type="term" value="F:monooxygenase activity"/>
    <property type="evidence" value="ECO:0007669"/>
    <property type="project" value="UniProtKB-KW"/>
</dbReference>
<evidence type="ECO:0000256" key="1">
    <source>
        <dbReference type="ARBA" id="ARBA00004167"/>
    </source>
</evidence>
<feature type="binding site" description="axial binding residue" evidence="11">
    <location>
        <position position="480"/>
    </location>
    <ligand>
        <name>heme</name>
        <dbReference type="ChEBI" id="CHEBI:30413"/>
    </ligand>
    <ligandPart>
        <name>Fe</name>
        <dbReference type="ChEBI" id="CHEBI:18248"/>
    </ligandPart>
</feature>
<dbReference type="PANTHER" id="PTHR24282">
    <property type="entry name" value="CYTOCHROME P450 FAMILY MEMBER"/>
    <property type="match status" value="1"/>
</dbReference>
<feature type="transmembrane region" description="Helical" evidence="14">
    <location>
        <begin position="6"/>
        <end position="28"/>
    </location>
</feature>
<keyword evidence="9 12" id="KW-0503">Monooxygenase</keyword>
<keyword evidence="8 11" id="KW-0408">Iron</keyword>
<comment type="similarity">
    <text evidence="2 12">Belongs to the cytochrome P450 family.</text>
</comment>
<proteinExistence type="inferred from homology"/>
<evidence type="ECO:0008006" key="17">
    <source>
        <dbReference type="Google" id="ProtNLM"/>
    </source>
</evidence>
<dbReference type="PRINTS" id="PR00463">
    <property type="entry name" value="EP450I"/>
</dbReference>
<dbReference type="InterPro" id="IPR002401">
    <property type="entry name" value="Cyt_P450_E_grp-I"/>
</dbReference>
<comment type="cofactor">
    <cofactor evidence="11">
        <name>heme</name>
        <dbReference type="ChEBI" id="CHEBI:30413"/>
    </cofactor>
</comment>
<sequence>MEEVFMAMKVASSLVLVGIFSWILYLFGDPWHKSQRVRKRLQMQGIKGPSPSFLHGNLPDMQRIQTQANITKAHTSNHSDQFLAHDYTATLFPYFEHWRKQYGLLYTYSTGMKQHLYVNQPDLVREMNQCITLDLGKPTYITNKLAPMLGNGILRANGLSWAQQRKLVAAEFFMDKVKGMVGLMIESAQPLLLKWEQLIESEGGSIAEVKVDADLRGFSADVISRVCFGHSYSKGKQVFSKLRSIQKAMSKQGGFLFGLSGFREKLNYFSSKKENEIGSLEREIESLIWELVEERKRECSETCSSEKDLMQLLLEAAITDQSLGKDFSKRFIVDNCKNIYFAGHETTAVAASWCLMLLALHPQWQTRIRTEVAQHCPNGIPDADSLSQLKTVTMVIQEVLRLYPPAAFVSREAYEDIQIGNLTVPKGVCLWTLIPTLHRDAEIWGPEANEFNPERFCEGISKACKFPQAYVPFGLGTRLCLGKNFAMVQLKVVLALIISKFSFSLSPTYRHSPAYRMIVEPGHGVDILIQNI</sequence>
<comment type="caution">
    <text evidence="15">The sequence shown here is derived from an EMBL/GenBank/DDBJ whole genome shotgun (WGS) entry which is preliminary data.</text>
</comment>
<dbReference type="GO" id="GO:0016705">
    <property type="term" value="F:oxidoreductase activity, acting on paired donors, with incorporation or reduction of molecular oxygen"/>
    <property type="evidence" value="ECO:0007669"/>
    <property type="project" value="InterPro"/>
</dbReference>
<dbReference type="Proteomes" id="UP001367508">
    <property type="component" value="Unassembled WGS sequence"/>
</dbReference>
<dbReference type="PANTHER" id="PTHR24282:SF36">
    <property type="entry name" value="CYTOCHROME P450 714A1-RELATED"/>
    <property type="match status" value="1"/>
</dbReference>
<evidence type="ECO:0000256" key="10">
    <source>
        <dbReference type="ARBA" id="ARBA00023136"/>
    </source>
</evidence>
<dbReference type="GO" id="GO:0005506">
    <property type="term" value="F:iron ion binding"/>
    <property type="evidence" value="ECO:0007669"/>
    <property type="project" value="InterPro"/>
</dbReference>
<dbReference type="PROSITE" id="PS00086">
    <property type="entry name" value="CYTOCHROME_P450"/>
    <property type="match status" value="1"/>
</dbReference>
<gene>
    <name evidence="15" type="ORF">VNO77_09754</name>
</gene>
<evidence type="ECO:0000313" key="15">
    <source>
        <dbReference type="EMBL" id="KAK7350799.1"/>
    </source>
</evidence>
<dbReference type="Pfam" id="PF00067">
    <property type="entry name" value="p450"/>
    <property type="match status" value="1"/>
</dbReference>
<evidence type="ECO:0000256" key="14">
    <source>
        <dbReference type="SAM" id="Phobius"/>
    </source>
</evidence>
<keyword evidence="6 14" id="KW-1133">Transmembrane helix</keyword>
<evidence type="ECO:0000256" key="8">
    <source>
        <dbReference type="ARBA" id="ARBA00023004"/>
    </source>
</evidence>
<dbReference type="SUPFAM" id="SSF48264">
    <property type="entry name" value="Cytochrome P450"/>
    <property type="match status" value="1"/>
</dbReference>
<evidence type="ECO:0000256" key="6">
    <source>
        <dbReference type="ARBA" id="ARBA00022989"/>
    </source>
</evidence>
<keyword evidence="5 11" id="KW-0479">Metal-binding</keyword>
<evidence type="ECO:0000256" key="12">
    <source>
        <dbReference type="RuleBase" id="RU000461"/>
    </source>
</evidence>
<dbReference type="InterPro" id="IPR001128">
    <property type="entry name" value="Cyt_P450"/>
</dbReference>
<keyword evidence="16" id="KW-1185">Reference proteome</keyword>
<comment type="subcellular location">
    <subcellularLocation>
        <location evidence="1">Membrane</location>
        <topology evidence="1">Single-pass membrane protein</topology>
    </subcellularLocation>
</comment>
<evidence type="ECO:0000256" key="11">
    <source>
        <dbReference type="PIRSR" id="PIRSR602401-1"/>
    </source>
</evidence>
<name>A0AAN9MDC8_CANGL</name>
<dbReference type="InterPro" id="IPR050665">
    <property type="entry name" value="Cytochrome_P450_Monooxygen"/>
</dbReference>
<dbReference type="Gene3D" id="1.10.630.10">
    <property type="entry name" value="Cytochrome P450"/>
    <property type="match status" value="1"/>
</dbReference>
<evidence type="ECO:0000256" key="13">
    <source>
        <dbReference type="SAM" id="Coils"/>
    </source>
</evidence>
<evidence type="ECO:0000256" key="3">
    <source>
        <dbReference type="ARBA" id="ARBA00022617"/>
    </source>
</evidence>
<dbReference type="InterPro" id="IPR017972">
    <property type="entry name" value="Cyt_P450_CS"/>
</dbReference>
<keyword evidence="3 11" id="KW-0349">Heme</keyword>
<dbReference type="EMBL" id="JAYMYQ010000002">
    <property type="protein sequence ID" value="KAK7350799.1"/>
    <property type="molecule type" value="Genomic_DNA"/>
</dbReference>
<evidence type="ECO:0000256" key="5">
    <source>
        <dbReference type="ARBA" id="ARBA00022723"/>
    </source>
</evidence>
<dbReference type="GO" id="GO:0020037">
    <property type="term" value="F:heme binding"/>
    <property type="evidence" value="ECO:0007669"/>
    <property type="project" value="InterPro"/>
</dbReference>
<evidence type="ECO:0000256" key="2">
    <source>
        <dbReference type="ARBA" id="ARBA00010617"/>
    </source>
</evidence>
<evidence type="ECO:0000256" key="7">
    <source>
        <dbReference type="ARBA" id="ARBA00023002"/>
    </source>
</evidence>
<keyword evidence="4 14" id="KW-0812">Transmembrane</keyword>
<organism evidence="15 16">
    <name type="scientific">Canavalia gladiata</name>
    <name type="common">Sword bean</name>
    <name type="synonym">Dolichos gladiatus</name>
    <dbReference type="NCBI Taxonomy" id="3824"/>
    <lineage>
        <taxon>Eukaryota</taxon>
        <taxon>Viridiplantae</taxon>
        <taxon>Streptophyta</taxon>
        <taxon>Embryophyta</taxon>
        <taxon>Tracheophyta</taxon>
        <taxon>Spermatophyta</taxon>
        <taxon>Magnoliopsida</taxon>
        <taxon>eudicotyledons</taxon>
        <taxon>Gunneridae</taxon>
        <taxon>Pentapetalae</taxon>
        <taxon>rosids</taxon>
        <taxon>fabids</taxon>
        <taxon>Fabales</taxon>
        <taxon>Fabaceae</taxon>
        <taxon>Papilionoideae</taxon>
        <taxon>50 kb inversion clade</taxon>
        <taxon>NPAAA clade</taxon>
        <taxon>indigoferoid/millettioid clade</taxon>
        <taxon>Phaseoleae</taxon>
        <taxon>Canavalia</taxon>
    </lineage>
</organism>
<dbReference type="PRINTS" id="PR00385">
    <property type="entry name" value="P450"/>
</dbReference>
<keyword evidence="13" id="KW-0175">Coiled coil</keyword>
<protein>
    <recommendedName>
        <fullName evidence="17">Cytochrome P450 714A1-like</fullName>
    </recommendedName>
</protein>
<accession>A0AAN9MDC8</accession>
<keyword evidence="10 14" id="KW-0472">Membrane</keyword>
<evidence type="ECO:0000313" key="16">
    <source>
        <dbReference type="Proteomes" id="UP001367508"/>
    </source>
</evidence>
<evidence type="ECO:0000256" key="4">
    <source>
        <dbReference type="ARBA" id="ARBA00022692"/>
    </source>
</evidence>
<reference evidence="15 16" key="1">
    <citation type="submission" date="2024-01" db="EMBL/GenBank/DDBJ databases">
        <title>The genomes of 5 underutilized Papilionoideae crops provide insights into root nodulation and disease resistanc.</title>
        <authorList>
            <person name="Jiang F."/>
        </authorList>
    </citation>
    <scope>NUCLEOTIDE SEQUENCE [LARGE SCALE GENOMIC DNA]</scope>
    <source>
        <strain evidence="15">LVBAO_FW01</strain>
        <tissue evidence="15">Leaves</tissue>
    </source>
</reference>
<keyword evidence="7 12" id="KW-0560">Oxidoreductase</keyword>
<dbReference type="GO" id="GO:0016020">
    <property type="term" value="C:membrane"/>
    <property type="evidence" value="ECO:0007669"/>
    <property type="project" value="UniProtKB-SubCell"/>
</dbReference>
<dbReference type="AlphaFoldDB" id="A0AAN9MDC8"/>
<evidence type="ECO:0000256" key="9">
    <source>
        <dbReference type="ARBA" id="ARBA00023033"/>
    </source>
</evidence>
<feature type="coiled-coil region" evidence="13">
    <location>
        <begin position="270"/>
        <end position="297"/>
    </location>
</feature>
<dbReference type="InterPro" id="IPR036396">
    <property type="entry name" value="Cyt_P450_sf"/>
</dbReference>